<dbReference type="InterPro" id="IPR057679">
    <property type="entry name" value="DUF7919"/>
</dbReference>
<gene>
    <name evidence="2" type="ORF">V2J18_06125</name>
</gene>
<dbReference type="Pfam" id="PF25535">
    <property type="entry name" value="DUF7919"/>
    <property type="match status" value="1"/>
</dbReference>
<keyword evidence="3" id="KW-1185">Reference proteome</keyword>
<reference evidence="2 3" key="1">
    <citation type="submission" date="2024-02" db="EMBL/GenBank/DDBJ databases">
        <title>Lysobacter Genome Sequencing and Mining.</title>
        <authorList>
            <person name="Bierman J."/>
            <person name="Walker M.C."/>
        </authorList>
    </citation>
    <scope>NUCLEOTIDE SEQUENCE [LARGE SCALE GENOMIC DNA]</scope>
    <source>
        <strain evidence="2 3">PB6250</strain>
    </source>
</reference>
<evidence type="ECO:0000313" key="2">
    <source>
        <dbReference type="EMBL" id="MEI2454250.1"/>
    </source>
</evidence>
<sequence>MDMAHFQDGSDYCYSEYFEAPGTVNVGWLGNGMSFPRYPPSEELLSLIWQYTQFSVARARGVHYRDLCTSARCVEERDGLALLLGAAEMRVFGSEGVIYAAPNMLYHYVRVHHYQPPEAFVRALQEQPAPPDPFYFERLSALGLEWSEALVYTPSMIRPRLRPD</sequence>
<protein>
    <recommendedName>
        <fullName evidence="1">DUF7919 domain-containing protein</fullName>
    </recommendedName>
</protein>
<feature type="domain" description="DUF7919" evidence="1">
    <location>
        <begin position="5"/>
        <end position="124"/>
    </location>
</feature>
<comment type="caution">
    <text evidence="2">The sequence shown here is derived from an EMBL/GenBank/DDBJ whole genome shotgun (WGS) entry which is preliminary data.</text>
</comment>
<evidence type="ECO:0000313" key="3">
    <source>
        <dbReference type="Proteomes" id="UP001387215"/>
    </source>
</evidence>
<proteinExistence type="predicted"/>
<name>A0ABU8D1A3_9GAMM</name>
<dbReference type="EMBL" id="JBANDL010000002">
    <property type="protein sequence ID" value="MEI2454250.1"/>
    <property type="molecule type" value="Genomic_DNA"/>
</dbReference>
<accession>A0ABU8D1A3</accession>
<dbReference type="Proteomes" id="UP001387215">
    <property type="component" value="Unassembled WGS sequence"/>
</dbReference>
<organism evidence="2 3">
    <name type="scientific">Lysobacter firmicutimachus</name>
    <dbReference type="NCBI Taxonomy" id="1792846"/>
    <lineage>
        <taxon>Bacteria</taxon>
        <taxon>Pseudomonadati</taxon>
        <taxon>Pseudomonadota</taxon>
        <taxon>Gammaproteobacteria</taxon>
        <taxon>Lysobacterales</taxon>
        <taxon>Lysobacteraceae</taxon>
        <taxon>Lysobacter</taxon>
    </lineage>
</organism>
<dbReference type="RefSeq" id="WP_064746152.1">
    <property type="nucleotide sequence ID" value="NZ_JBANDL010000002.1"/>
</dbReference>
<evidence type="ECO:0000259" key="1">
    <source>
        <dbReference type="Pfam" id="PF25535"/>
    </source>
</evidence>